<evidence type="ECO:0000313" key="3">
    <source>
        <dbReference type="Proteomes" id="UP000268016"/>
    </source>
</evidence>
<dbReference type="AlphaFoldDB" id="A0A3N2R8E6"/>
<sequence>MPDLLPPLRPALLALVLLTGGCSFLTGPEPRYSAPAVTPTDSVSSRYSSVEVVTVTLPTYAASEDIYVRGQDGALTRLGPLWADDPARAVTQQLAGDLSAITGARVAAEPWPFREFPAARVDVRLTDMVATEDGRFRLVGQYFVAPESGQGDRSGRFLIESPLPAPTTASSIATARGQAVADLALQIARNGLR</sequence>
<dbReference type="Gene3D" id="3.40.50.10610">
    <property type="entry name" value="ABC-type transport auxiliary lipoprotein component"/>
    <property type="match status" value="1"/>
</dbReference>
<dbReference type="InterPro" id="IPR005586">
    <property type="entry name" value="ABC_trans_aux"/>
</dbReference>
<dbReference type="OrthoDB" id="7858211at2"/>
<accession>A0A3N2R8E6</accession>
<dbReference type="Proteomes" id="UP000268016">
    <property type="component" value="Unassembled WGS sequence"/>
</dbReference>
<reference evidence="2 3" key="1">
    <citation type="submission" date="2018-10" db="EMBL/GenBank/DDBJ databases">
        <title>Histidinibacterium lentulum gen. nov., sp. nov., a marine bacterium from the culture broth of Picochlorum sp. 122.</title>
        <authorList>
            <person name="Wang G."/>
        </authorList>
    </citation>
    <scope>NUCLEOTIDE SEQUENCE [LARGE SCALE GENOMIC DNA]</scope>
    <source>
        <strain evidence="2 3">B17</strain>
    </source>
</reference>
<name>A0A3N2R8E6_9RHOB</name>
<organism evidence="2 3">
    <name type="scientific">Histidinibacterium lentulum</name>
    <dbReference type="NCBI Taxonomy" id="2480588"/>
    <lineage>
        <taxon>Bacteria</taxon>
        <taxon>Pseudomonadati</taxon>
        <taxon>Pseudomonadota</taxon>
        <taxon>Alphaproteobacteria</taxon>
        <taxon>Rhodobacterales</taxon>
        <taxon>Paracoccaceae</taxon>
        <taxon>Histidinibacterium</taxon>
    </lineage>
</organism>
<proteinExistence type="predicted"/>
<evidence type="ECO:0000259" key="1">
    <source>
        <dbReference type="Pfam" id="PF03886"/>
    </source>
</evidence>
<gene>
    <name evidence="2" type="ORF">EAT49_05405</name>
</gene>
<dbReference type="RefSeq" id="WP_123641267.1">
    <property type="nucleotide sequence ID" value="NZ_ML119082.1"/>
</dbReference>
<feature type="domain" description="ABC-type transport auxiliary lipoprotein component" evidence="1">
    <location>
        <begin position="34"/>
        <end position="188"/>
    </location>
</feature>
<evidence type="ECO:0000313" key="2">
    <source>
        <dbReference type="EMBL" id="ROU03734.1"/>
    </source>
</evidence>
<dbReference type="SUPFAM" id="SSF159594">
    <property type="entry name" value="XCC0632-like"/>
    <property type="match status" value="1"/>
</dbReference>
<comment type="caution">
    <text evidence="2">The sequence shown here is derived from an EMBL/GenBank/DDBJ whole genome shotgun (WGS) entry which is preliminary data.</text>
</comment>
<dbReference type="Pfam" id="PF03886">
    <property type="entry name" value="ABC_trans_aux"/>
    <property type="match status" value="1"/>
</dbReference>
<protein>
    <submittedName>
        <fullName evidence="2">Membrane integrity-associated transporter subunit PqiC</fullName>
    </submittedName>
</protein>
<dbReference type="EMBL" id="RDRB01000002">
    <property type="protein sequence ID" value="ROU03734.1"/>
    <property type="molecule type" value="Genomic_DNA"/>
</dbReference>
<keyword evidence="3" id="KW-1185">Reference proteome</keyword>